<gene>
    <name evidence="3" type="ORF">G5B36_10600</name>
    <name evidence="2" type="ORF">L0N08_07610</name>
</gene>
<evidence type="ECO:0000313" key="2">
    <source>
        <dbReference type="EMBL" id="MCG4745272.1"/>
    </source>
</evidence>
<dbReference type="Proteomes" id="UP001299608">
    <property type="component" value="Unassembled WGS sequence"/>
</dbReference>
<evidence type="ECO:0000259" key="1">
    <source>
        <dbReference type="Pfam" id="PF12939"/>
    </source>
</evidence>
<reference evidence="2" key="3">
    <citation type="submission" date="2022-01" db="EMBL/GenBank/DDBJ databases">
        <title>Collection of gut derived symbiotic bacterial strains cultured from healthy donors.</title>
        <authorList>
            <person name="Lin H."/>
            <person name="Kohout C."/>
            <person name="Waligurski E."/>
            <person name="Pamer E.G."/>
        </authorList>
    </citation>
    <scope>NUCLEOTIDE SEQUENCE</scope>
    <source>
        <strain evidence="2">DFI.6.55</strain>
    </source>
</reference>
<protein>
    <submittedName>
        <fullName evidence="2">DUF3837 domain-containing protein</fullName>
    </submittedName>
</protein>
<keyword evidence="4" id="KW-1185">Reference proteome</keyword>
<dbReference type="AlphaFoldDB" id="A0AAW5BVG4"/>
<dbReference type="EMBL" id="JAKNGE010000007">
    <property type="protein sequence ID" value="MCG4745272.1"/>
    <property type="molecule type" value="Genomic_DNA"/>
</dbReference>
<reference evidence="3" key="2">
    <citation type="submission" date="2020-02" db="EMBL/GenBank/DDBJ databases">
        <authorList>
            <person name="Littmann E."/>
            <person name="Sorbara M."/>
        </authorList>
    </citation>
    <scope>NUCLEOTIDE SEQUENCE</scope>
    <source>
        <strain evidence="3">MSK.1.17</strain>
    </source>
</reference>
<name>A0AAW5BVG4_9FIRM</name>
<comment type="caution">
    <text evidence="2">The sequence shown here is derived from an EMBL/GenBank/DDBJ whole genome shotgun (WGS) entry which is preliminary data.</text>
</comment>
<dbReference type="GeneID" id="97206312"/>
<feature type="domain" description="DUF3837" evidence="1">
    <location>
        <begin position="1"/>
        <end position="100"/>
    </location>
</feature>
<dbReference type="Pfam" id="PF12939">
    <property type="entry name" value="DUF3837"/>
    <property type="match status" value="1"/>
</dbReference>
<evidence type="ECO:0000313" key="3">
    <source>
        <dbReference type="EMBL" id="NSJ49147.1"/>
    </source>
</evidence>
<dbReference type="Proteomes" id="UP000669239">
    <property type="component" value="Unassembled WGS sequence"/>
</dbReference>
<dbReference type="Gene3D" id="1.20.58.1400">
    <property type="entry name" value="Domain of unknown function DUF3837"/>
    <property type="match status" value="1"/>
</dbReference>
<evidence type="ECO:0000313" key="5">
    <source>
        <dbReference type="Proteomes" id="UP001299608"/>
    </source>
</evidence>
<reference evidence="3 4" key="1">
    <citation type="journal article" date="2020" name="Cell Host Microbe">
        <title>Functional and Genomic Variation between Human-Derived Isolates of Lachnospiraceae Reveals Inter- and Intra-Species Diversity.</title>
        <authorList>
            <person name="Sorbara M.T."/>
            <person name="Littmann E.R."/>
            <person name="Fontana E."/>
            <person name="Moody T.U."/>
            <person name="Kohout C.E."/>
            <person name="Gjonbalaj M."/>
            <person name="Eaton V."/>
            <person name="Seok R."/>
            <person name="Leiner I.M."/>
            <person name="Pamer E.G."/>
        </authorList>
    </citation>
    <scope>NUCLEOTIDE SEQUENCE [LARGE SCALE GENOMIC DNA]</scope>
    <source>
        <strain evidence="3 4">MSK.1.17</strain>
    </source>
</reference>
<proteinExistence type="predicted"/>
<dbReference type="EMBL" id="JAAITT010000012">
    <property type="protein sequence ID" value="NSJ49147.1"/>
    <property type="molecule type" value="Genomic_DNA"/>
</dbReference>
<evidence type="ECO:0000313" key="4">
    <source>
        <dbReference type="Proteomes" id="UP000669239"/>
    </source>
</evidence>
<dbReference type="RefSeq" id="WP_117559939.1">
    <property type="nucleotide sequence ID" value="NZ_BAABZL010000001.1"/>
</dbReference>
<dbReference type="InterPro" id="IPR024212">
    <property type="entry name" value="DUF3837"/>
</dbReference>
<sequence>MSYIIKMALDIKARFEPPAPITSPLEAYCAIGTIAKAMKLDMPARKDTLFDMRAQLNTDIGGDEPADERIGKLYRILMNFIRNDETTDQMMEYVTYGYEHEA</sequence>
<organism evidence="2 5">
    <name type="scientific">Enterocloster aldenensis</name>
    <dbReference type="NCBI Taxonomy" id="358742"/>
    <lineage>
        <taxon>Bacteria</taxon>
        <taxon>Bacillati</taxon>
        <taxon>Bacillota</taxon>
        <taxon>Clostridia</taxon>
        <taxon>Lachnospirales</taxon>
        <taxon>Lachnospiraceae</taxon>
        <taxon>Enterocloster</taxon>
    </lineage>
</organism>
<accession>A0AAW5BVG4</accession>
<dbReference type="InterPro" id="IPR038406">
    <property type="entry name" value="DUF3837_sf"/>
</dbReference>